<comment type="caution">
    <text evidence="2">The sequence shown here is derived from an EMBL/GenBank/DDBJ whole genome shotgun (WGS) entry which is preliminary data.</text>
</comment>
<evidence type="ECO:0000313" key="2">
    <source>
        <dbReference type="EMBL" id="MBB6347381.1"/>
    </source>
</evidence>
<accession>A0A7X0C5B5</accession>
<feature type="compositionally biased region" description="Basic and acidic residues" evidence="1">
    <location>
        <begin position="165"/>
        <end position="175"/>
    </location>
</feature>
<feature type="region of interest" description="Disordered" evidence="1">
    <location>
        <begin position="161"/>
        <end position="190"/>
    </location>
</feature>
<keyword evidence="3" id="KW-1185">Reference proteome</keyword>
<evidence type="ECO:0000256" key="1">
    <source>
        <dbReference type="SAM" id="MobiDB-lite"/>
    </source>
</evidence>
<dbReference type="InterPro" id="IPR046036">
    <property type="entry name" value="DUF5994"/>
</dbReference>
<dbReference type="RefSeq" id="WP_185085337.1">
    <property type="nucleotide sequence ID" value="NZ_JACHJB010000002.1"/>
</dbReference>
<organism evidence="2 3">
    <name type="scientific">Nonomuraea muscovyensis</name>
    <dbReference type="NCBI Taxonomy" id="1124761"/>
    <lineage>
        <taxon>Bacteria</taxon>
        <taxon>Bacillati</taxon>
        <taxon>Actinomycetota</taxon>
        <taxon>Actinomycetes</taxon>
        <taxon>Streptosporangiales</taxon>
        <taxon>Streptosporangiaceae</taxon>
        <taxon>Nonomuraea</taxon>
    </lineage>
</organism>
<protein>
    <submittedName>
        <fullName evidence="2">Uncharacterized protein</fullName>
    </submittedName>
</protein>
<dbReference type="Pfam" id="PF19457">
    <property type="entry name" value="DUF5994"/>
    <property type="match status" value="1"/>
</dbReference>
<dbReference type="EMBL" id="JACHJB010000002">
    <property type="protein sequence ID" value="MBB6347381.1"/>
    <property type="molecule type" value="Genomic_DNA"/>
</dbReference>
<reference evidence="2 3" key="1">
    <citation type="submission" date="2020-08" db="EMBL/GenBank/DDBJ databases">
        <title>Sequencing the genomes of 1000 actinobacteria strains.</title>
        <authorList>
            <person name="Klenk H.-P."/>
        </authorList>
    </citation>
    <scope>NUCLEOTIDE SEQUENCE [LARGE SCALE GENOMIC DNA]</scope>
    <source>
        <strain evidence="2 3">DSM 45913</strain>
    </source>
</reference>
<dbReference type="AlphaFoldDB" id="A0A7X0C5B5"/>
<name>A0A7X0C5B5_9ACTN</name>
<sequence length="190" mass="20319">MTATLLSHIKPLSVIAQAVPVAESPVRLRLGRVLDRRGTVDGAWWPRSRDAAAELPGLIAAVDQRLGWTTLRVGVYLDAWDHIPRRIHARGRQIRVGWFRSTDPHVITLIPAAGEPIVLLVIEPGTASGPAEATFTLAAQDTTGLRPADILALAHLPASPAARPAEADNSARWENDGGPGADRAGARPRD</sequence>
<proteinExistence type="predicted"/>
<gene>
    <name evidence="2" type="ORF">FHU36_003926</name>
</gene>
<dbReference type="Proteomes" id="UP000583800">
    <property type="component" value="Unassembled WGS sequence"/>
</dbReference>
<evidence type="ECO:0000313" key="3">
    <source>
        <dbReference type="Proteomes" id="UP000583800"/>
    </source>
</evidence>